<feature type="coiled-coil region" evidence="1">
    <location>
        <begin position="163"/>
        <end position="190"/>
    </location>
</feature>
<feature type="transmembrane region" description="Helical" evidence="3">
    <location>
        <begin position="139"/>
        <end position="159"/>
    </location>
</feature>
<accession>A0AAV3NKG1</accession>
<evidence type="ECO:0000256" key="3">
    <source>
        <dbReference type="SAM" id="Phobius"/>
    </source>
</evidence>
<organism evidence="4 5">
    <name type="scientific">Lithospermum erythrorhizon</name>
    <name type="common">Purple gromwell</name>
    <name type="synonym">Lithospermum officinale var. erythrorhizon</name>
    <dbReference type="NCBI Taxonomy" id="34254"/>
    <lineage>
        <taxon>Eukaryota</taxon>
        <taxon>Viridiplantae</taxon>
        <taxon>Streptophyta</taxon>
        <taxon>Embryophyta</taxon>
        <taxon>Tracheophyta</taxon>
        <taxon>Spermatophyta</taxon>
        <taxon>Magnoliopsida</taxon>
        <taxon>eudicotyledons</taxon>
        <taxon>Gunneridae</taxon>
        <taxon>Pentapetalae</taxon>
        <taxon>asterids</taxon>
        <taxon>lamiids</taxon>
        <taxon>Boraginales</taxon>
        <taxon>Boraginaceae</taxon>
        <taxon>Boraginoideae</taxon>
        <taxon>Lithospermeae</taxon>
        <taxon>Lithospermum</taxon>
    </lineage>
</organism>
<dbReference type="PANTHER" id="PTHR34965:SF1">
    <property type="entry name" value="OS07G0118300 PROTEIN"/>
    <property type="match status" value="1"/>
</dbReference>
<keyword evidence="3" id="KW-0472">Membrane</keyword>
<keyword evidence="1" id="KW-0175">Coiled coil</keyword>
<protein>
    <recommendedName>
        <fullName evidence="6">Golgi apparatus membrane protein TVP15</fullName>
    </recommendedName>
</protein>
<name>A0AAV3NKG1_LITER</name>
<dbReference type="PANTHER" id="PTHR34965">
    <property type="entry name" value="OS07G0118300 PROTEIN"/>
    <property type="match status" value="1"/>
</dbReference>
<evidence type="ECO:0000256" key="2">
    <source>
        <dbReference type="SAM" id="MobiDB-lite"/>
    </source>
</evidence>
<feature type="transmembrane region" description="Helical" evidence="3">
    <location>
        <begin position="67"/>
        <end position="86"/>
    </location>
</feature>
<feature type="transmembrane region" description="Helical" evidence="3">
    <location>
        <begin position="30"/>
        <end position="55"/>
    </location>
</feature>
<comment type="caution">
    <text evidence="4">The sequence shown here is derived from an EMBL/GenBank/DDBJ whole genome shotgun (WGS) entry which is preliminary data.</text>
</comment>
<evidence type="ECO:0008006" key="6">
    <source>
        <dbReference type="Google" id="ProtNLM"/>
    </source>
</evidence>
<gene>
    <name evidence="4" type="ORF">LIER_01287</name>
</gene>
<evidence type="ECO:0000313" key="4">
    <source>
        <dbReference type="EMBL" id="GAA0139815.1"/>
    </source>
</evidence>
<reference evidence="4 5" key="1">
    <citation type="submission" date="2024-01" db="EMBL/GenBank/DDBJ databases">
        <title>The complete chloroplast genome sequence of Lithospermum erythrorhizon: insights into the phylogenetic relationship among Boraginaceae species and the maternal lineages of purple gromwells.</title>
        <authorList>
            <person name="Okada T."/>
            <person name="Watanabe K."/>
        </authorList>
    </citation>
    <scope>NUCLEOTIDE SEQUENCE [LARGE SCALE GENOMIC DNA]</scope>
</reference>
<sequence length="196" mass="21943">MSENIEQAAESPPPSGDRDGGASVPARPDLFLIVCNCFRLVTSLAAICCIIVNVLSVVRSFKNGSDVFDGVFRCYAVVIAVFVVLAETEWTVITQFWKILEYWAGRGMLQIFVAVMTRAYPDYSGQRQELVLLQNISSYLLLACGVVYLISGILCIGMVKRARQKKEISREQAIKDLQELESRREELESLLIVDRV</sequence>
<evidence type="ECO:0000256" key="1">
    <source>
        <dbReference type="SAM" id="Coils"/>
    </source>
</evidence>
<keyword evidence="5" id="KW-1185">Reference proteome</keyword>
<feature type="region of interest" description="Disordered" evidence="2">
    <location>
        <begin position="1"/>
        <end position="22"/>
    </location>
</feature>
<evidence type="ECO:0000313" key="5">
    <source>
        <dbReference type="Proteomes" id="UP001454036"/>
    </source>
</evidence>
<dbReference type="AlphaFoldDB" id="A0AAV3NKG1"/>
<dbReference type="Proteomes" id="UP001454036">
    <property type="component" value="Unassembled WGS sequence"/>
</dbReference>
<proteinExistence type="predicted"/>
<keyword evidence="3" id="KW-1133">Transmembrane helix</keyword>
<dbReference type="EMBL" id="BAABME010000121">
    <property type="protein sequence ID" value="GAA0139815.1"/>
    <property type="molecule type" value="Genomic_DNA"/>
</dbReference>
<keyword evidence="3" id="KW-0812">Transmembrane</keyword>